<protein>
    <recommendedName>
        <fullName evidence="3">GNAT family N-acetyltransferase</fullName>
    </recommendedName>
</protein>
<gene>
    <name evidence="1" type="ORF">QNN03_25125</name>
</gene>
<sequence>MTMNRLEEFELDCVSEVDPSFEVPARAFLRRIGRSRLFDELIRPALDEGSALVAVAQRTRPWPPWGIGARTISAMEIAVPRAEGTAGLTSVLAVPEEGTEIGLLAAVHATLLDGLAERGVERVHLTVREGAAFGEWLAARAGFERSDSLVLTEHSRYWLHDAPIDEHRRAIGIEGADVDDLVTGGALKDDAYASTAMYLLGVTQALGPSWDEQFVSGEIIANTGPGMVAACLPPGGPPALEQ</sequence>
<comment type="caution">
    <text evidence="1">The sequence shown here is derived from an EMBL/GenBank/DDBJ whole genome shotgun (WGS) entry which is preliminary data.</text>
</comment>
<name>A0ABT7J4Q1_9ACTN</name>
<organism evidence="1 2">
    <name type="scientific">Streptomyces fuscus</name>
    <dbReference type="NCBI Taxonomy" id="3048495"/>
    <lineage>
        <taxon>Bacteria</taxon>
        <taxon>Bacillati</taxon>
        <taxon>Actinomycetota</taxon>
        <taxon>Actinomycetes</taxon>
        <taxon>Kitasatosporales</taxon>
        <taxon>Streptomycetaceae</taxon>
        <taxon>Streptomyces</taxon>
    </lineage>
</organism>
<proteinExistence type="predicted"/>
<evidence type="ECO:0000313" key="1">
    <source>
        <dbReference type="EMBL" id="MDL2079730.1"/>
    </source>
</evidence>
<evidence type="ECO:0008006" key="3">
    <source>
        <dbReference type="Google" id="ProtNLM"/>
    </source>
</evidence>
<dbReference type="EMBL" id="JASJUS010000026">
    <property type="protein sequence ID" value="MDL2079730.1"/>
    <property type="molecule type" value="Genomic_DNA"/>
</dbReference>
<dbReference type="Proteomes" id="UP001241926">
    <property type="component" value="Unassembled WGS sequence"/>
</dbReference>
<accession>A0ABT7J4Q1</accession>
<keyword evidence="2" id="KW-1185">Reference proteome</keyword>
<dbReference type="RefSeq" id="WP_093723211.1">
    <property type="nucleotide sequence ID" value="NZ_JASJUS010000026.1"/>
</dbReference>
<evidence type="ECO:0000313" key="2">
    <source>
        <dbReference type="Proteomes" id="UP001241926"/>
    </source>
</evidence>
<reference evidence="1 2" key="1">
    <citation type="submission" date="2023-05" db="EMBL/GenBank/DDBJ databases">
        <title>Streptomyces fuscus sp. nov., a brown-black pigment producing actinomyces isolated from dry sand of Sea duck farm.</title>
        <authorList>
            <person name="Xie J."/>
            <person name="Shen N."/>
        </authorList>
    </citation>
    <scope>NUCLEOTIDE SEQUENCE [LARGE SCALE GENOMIC DNA]</scope>
    <source>
        <strain evidence="1 2">GXMU-J15</strain>
    </source>
</reference>